<organism evidence="1 2">
    <name type="scientific">Methanosarcina acetivorans</name>
    <dbReference type="NCBI Taxonomy" id="2214"/>
    <lineage>
        <taxon>Archaea</taxon>
        <taxon>Methanobacteriati</taxon>
        <taxon>Methanobacteriota</taxon>
        <taxon>Stenosarchaea group</taxon>
        <taxon>Methanomicrobia</taxon>
        <taxon>Methanosarcinales</taxon>
        <taxon>Methanosarcinaceae</taxon>
        <taxon>Methanosarcina</taxon>
    </lineage>
</organism>
<dbReference type="AlphaFoldDB" id="A0A832SEY6"/>
<dbReference type="RefSeq" id="WP_048065786.1">
    <property type="nucleotide sequence ID" value="NZ_DUJU01000018.1"/>
</dbReference>
<evidence type="ECO:0000313" key="2">
    <source>
        <dbReference type="Proteomes" id="UP000600774"/>
    </source>
</evidence>
<proteinExistence type="predicted"/>
<accession>A0A832SEY6</accession>
<protein>
    <submittedName>
        <fullName evidence="1">Uncharacterized protein</fullName>
    </submittedName>
</protein>
<dbReference type="GeneID" id="24783076"/>
<evidence type="ECO:0000313" key="1">
    <source>
        <dbReference type="EMBL" id="HIH92772.1"/>
    </source>
</evidence>
<reference evidence="1" key="1">
    <citation type="journal article" date="2020" name="bioRxiv">
        <title>A rank-normalized archaeal taxonomy based on genome phylogeny resolves widespread incomplete and uneven classifications.</title>
        <authorList>
            <person name="Rinke C."/>
            <person name="Chuvochina M."/>
            <person name="Mussig A.J."/>
            <person name="Chaumeil P.-A."/>
            <person name="Waite D.W."/>
            <person name="Whitman W.B."/>
            <person name="Parks D.H."/>
            <person name="Hugenholtz P."/>
        </authorList>
    </citation>
    <scope>NUCLEOTIDE SEQUENCE</scope>
    <source>
        <strain evidence="1">UBA8876</strain>
    </source>
</reference>
<dbReference type="Proteomes" id="UP000600774">
    <property type="component" value="Unassembled WGS sequence"/>
</dbReference>
<comment type="caution">
    <text evidence="1">The sequence shown here is derived from an EMBL/GenBank/DDBJ whole genome shotgun (WGS) entry which is preliminary data.</text>
</comment>
<gene>
    <name evidence="1" type="ORF">HA338_01605</name>
</gene>
<name>A0A832SEY6_9EURY</name>
<dbReference type="EMBL" id="DUJU01000018">
    <property type="protein sequence ID" value="HIH92772.1"/>
    <property type="molecule type" value="Genomic_DNA"/>
</dbReference>
<sequence>MSKFADLSMLGRGKIEAISSEKRRRNALKPRTEMYEKNKTYPNRRKKFMLLFKKSLQLYTKNG</sequence>